<dbReference type="SMART" id="SM00388">
    <property type="entry name" value="HisKA"/>
    <property type="match status" value="1"/>
</dbReference>
<protein>
    <recommendedName>
        <fullName evidence="2">histidine kinase</fullName>
        <ecNumber evidence="2">2.7.13.3</ecNumber>
    </recommendedName>
</protein>
<dbReference type="SMART" id="SM00387">
    <property type="entry name" value="HATPase_c"/>
    <property type="match status" value="1"/>
</dbReference>
<dbReference type="PRINTS" id="PR00344">
    <property type="entry name" value="BCTRLSENSOR"/>
</dbReference>
<dbReference type="CDD" id="cd00075">
    <property type="entry name" value="HATPase"/>
    <property type="match status" value="1"/>
</dbReference>
<accession>A0ABW2UKT1</accession>
<evidence type="ECO:0000256" key="1">
    <source>
        <dbReference type="ARBA" id="ARBA00000085"/>
    </source>
</evidence>
<comment type="caution">
    <text evidence="8">The sequence shown here is derived from an EMBL/GenBank/DDBJ whole genome shotgun (WGS) entry which is preliminary data.</text>
</comment>
<organism evidence="8 9">
    <name type="scientific">Plastorhodobacter daqingensis</name>
    <dbReference type="NCBI Taxonomy" id="1387281"/>
    <lineage>
        <taxon>Bacteria</taxon>
        <taxon>Pseudomonadati</taxon>
        <taxon>Pseudomonadota</taxon>
        <taxon>Alphaproteobacteria</taxon>
        <taxon>Rhodobacterales</taxon>
        <taxon>Paracoccaceae</taxon>
        <taxon>Plastorhodobacter</taxon>
    </lineage>
</organism>
<dbReference type="EC" id="2.7.13.3" evidence="2"/>
<feature type="transmembrane region" description="Helical" evidence="6">
    <location>
        <begin position="187"/>
        <end position="207"/>
    </location>
</feature>
<dbReference type="PANTHER" id="PTHR42878">
    <property type="entry name" value="TWO-COMPONENT HISTIDINE KINASE"/>
    <property type="match status" value="1"/>
</dbReference>
<evidence type="ECO:0000256" key="3">
    <source>
        <dbReference type="ARBA" id="ARBA00022553"/>
    </source>
</evidence>
<evidence type="ECO:0000256" key="2">
    <source>
        <dbReference type="ARBA" id="ARBA00012438"/>
    </source>
</evidence>
<dbReference type="PROSITE" id="PS50109">
    <property type="entry name" value="HIS_KIN"/>
    <property type="match status" value="1"/>
</dbReference>
<dbReference type="CDD" id="cd19410">
    <property type="entry name" value="HK9-like_sensor"/>
    <property type="match status" value="1"/>
</dbReference>
<gene>
    <name evidence="8" type="ORF">ACFQXB_10690</name>
</gene>
<dbReference type="PANTHER" id="PTHR42878:SF15">
    <property type="entry name" value="BACTERIOPHYTOCHROME"/>
    <property type="match status" value="1"/>
</dbReference>
<dbReference type="InterPro" id="IPR005467">
    <property type="entry name" value="His_kinase_dom"/>
</dbReference>
<keyword evidence="9" id="KW-1185">Reference proteome</keyword>
<evidence type="ECO:0000313" key="9">
    <source>
        <dbReference type="Proteomes" id="UP001596516"/>
    </source>
</evidence>
<keyword evidence="3" id="KW-0597">Phosphoprotein</keyword>
<comment type="catalytic activity">
    <reaction evidence="1">
        <text>ATP + protein L-histidine = ADP + protein N-phospho-L-histidine.</text>
        <dbReference type="EC" id="2.7.13.3"/>
    </reaction>
</comment>
<dbReference type="InterPro" id="IPR036097">
    <property type="entry name" value="HisK_dim/P_sf"/>
</dbReference>
<evidence type="ECO:0000256" key="4">
    <source>
        <dbReference type="ARBA" id="ARBA00022679"/>
    </source>
</evidence>
<dbReference type="Gene3D" id="3.30.565.10">
    <property type="entry name" value="Histidine kinase-like ATPase, C-terminal domain"/>
    <property type="match status" value="1"/>
</dbReference>
<dbReference type="InterPro" id="IPR003594">
    <property type="entry name" value="HATPase_dom"/>
</dbReference>
<keyword evidence="5" id="KW-0418">Kinase</keyword>
<evidence type="ECO:0000256" key="5">
    <source>
        <dbReference type="ARBA" id="ARBA00022777"/>
    </source>
</evidence>
<dbReference type="Pfam" id="PF05227">
    <property type="entry name" value="CHASE3"/>
    <property type="match status" value="1"/>
</dbReference>
<evidence type="ECO:0000256" key="6">
    <source>
        <dbReference type="SAM" id="Phobius"/>
    </source>
</evidence>
<dbReference type="InterPro" id="IPR050351">
    <property type="entry name" value="BphY/WalK/GraS-like"/>
</dbReference>
<evidence type="ECO:0000259" key="7">
    <source>
        <dbReference type="PROSITE" id="PS50109"/>
    </source>
</evidence>
<dbReference type="Pfam" id="PF02518">
    <property type="entry name" value="HATPase_c"/>
    <property type="match status" value="1"/>
</dbReference>
<feature type="domain" description="Histidine kinase" evidence="7">
    <location>
        <begin position="252"/>
        <end position="489"/>
    </location>
</feature>
<keyword evidence="6" id="KW-1133">Transmembrane helix</keyword>
<sequence>MPLSSPAFVRSSLVMLLLGAAILLAIVASTIVLADRSNALFINIMEERQIRRGSVDLLSALQDAETGQRGYLITADPDFLEPYDRALQRVDALQGNLAASLQDRPVRLALLPELQQNIDLKLEELAHTVALTRAGELEAARDVVLSREGQVPMDRIRAILGQYVDISDGQIESEVDQHMKTSAQLRVFAALSGLAMILVVGGAIFLISRHIRDINAAQAEVKALAGSLEERVNERTEDLMRANQEIQRFAYIVTHDLRAPLVNVMGFTSELETSLKALQAYVLADDKPLGEQEILDARAAAEEDLPEAIDFIRSSTRKMDSLINAILKISRDGRRQLRPERLDLRELIEHTADTVQHQVAESGGEVEISVDVPPVVSDRLSVEQILGNLFDNAVKYSHPERALRLRIRARSEGLRMVRIEVEDNGRGIALEDHERIFELFRRSGQQDKTGEGIGLAHVRSLARNLGGEITVSSKLGEGATFILRLPVDLAHIMRKMQR</sequence>
<dbReference type="SUPFAM" id="SSF55874">
    <property type="entry name" value="ATPase domain of HSP90 chaperone/DNA topoisomerase II/histidine kinase"/>
    <property type="match status" value="1"/>
</dbReference>
<dbReference type="Gene3D" id="1.10.287.130">
    <property type="match status" value="1"/>
</dbReference>
<name>A0ABW2UKT1_9RHOB</name>
<dbReference type="InterPro" id="IPR004358">
    <property type="entry name" value="Sig_transdc_His_kin-like_C"/>
</dbReference>
<dbReference type="CDD" id="cd00082">
    <property type="entry name" value="HisKA"/>
    <property type="match status" value="1"/>
</dbReference>
<dbReference type="InterPro" id="IPR003661">
    <property type="entry name" value="HisK_dim/P_dom"/>
</dbReference>
<keyword evidence="4" id="KW-0808">Transferase</keyword>
<reference evidence="9" key="1">
    <citation type="journal article" date="2019" name="Int. J. Syst. Evol. Microbiol.">
        <title>The Global Catalogue of Microorganisms (GCM) 10K type strain sequencing project: providing services to taxonomists for standard genome sequencing and annotation.</title>
        <authorList>
            <consortium name="The Broad Institute Genomics Platform"/>
            <consortium name="The Broad Institute Genome Sequencing Center for Infectious Disease"/>
            <person name="Wu L."/>
            <person name="Ma J."/>
        </authorList>
    </citation>
    <scope>NUCLEOTIDE SEQUENCE [LARGE SCALE GENOMIC DNA]</scope>
    <source>
        <strain evidence="9">CGMCC 1.12750</strain>
    </source>
</reference>
<dbReference type="Proteomes" id="UP001596516">
    <property type="component" value="Unassembled WGS sequence"/>
</dbReference>
<dbReference type="RefSeq" id="WP_377403216.1">
    <property type="nucleotide sequence ID" value="NZ_JBHTFQ010000005.1"/>
</dbReference>
<dbReference type="InterPro" id="IPR007891">
    <property type="entry name" value="CHASE3"/>
</dbReference>
<keyword evidence="6" id="KW-0472">Membrane</keyword>
<evidence type="ECO:0000313" key="8">
    <source>
        <dbReference type="EMBL" id="MFC7704660.1"/>
    </source>
</evidence>
<proteinExistence type="predicted"/>
<dbReference type="EMBL" id="JBHTFQ010000005">
    <property type="protein sequence ID" value="MFC7704660.1"/>
    <property type="molecule type" value="Genomic_DNA"/>
</dbReference>
<keyword evidence="6" id="KW-0812">Transmembrane</keyword>
<dbReference type="InterPro" id="IPR036890">
    <property type="entry name" value="HATPase_C_sf"/>
</dbReference>
<dbReference type="SUPFAM" id="SSF47384">
    <property type="entry name" value="Homodimeric domain of signal transducing histidine kinase"/>
    <property type="match status" value="1"/>
</dbReference>